<gene>
    <name evidence="1" type="ORF">A8708_16760</name>
</gene>
<protein>
    <submittedName>
        <fullName evidence="1">Uncharacterized protein</fullName>
    </submittedName>
</protein>
<dbReference type="STRING" id="1850517.A8708_16760"/>
<keyword evidence="2" id="KW-1185">Reference proteome</keyword>
<evidence type="ECO:0000313" key="2">
    <source>
        <dbReference type="Proteomes" id="UP000078454"/>
    </source>
</evidence>
<organism evidence="1 2">
    <name type="scientific">Paenibacillus oryzisoli</name>
    <dbReference type="NCBI Taxonomy" id="1850517"/>
    <lineage>
        <taxon>Bacteria</taxon>
        <taxon>Bacillati</taxon>
        <taxon>Bacillota</taxon>
        <taxon>Bacilli</taxon>
        <taxon>Bacillales</taxon>
        <taxon>Paenibacillaceae</taxon>
        <taxon>Paenibacillus</taxon>
    </lineage>
</organism>
<evidence type="ECO:0000313" key="1">
    <source>
        <dbReference type="EMBL" id="OAS21577.1"/>
    </source>
</evidence>
<accession>A0A198AK08</accession>
<dbReference type="Proteomes" id="UP000078454">
    <property type="component" value="Unassembled WGS sequence"/>
</dbReference>
<proteinExistence type="predicted"/>
<name>A0A198AK08_9BACL</name>
<dbReference type="RefSeq" id="WP_068662439.1">
    <property type="nucleotide sequence ID" value="NZ_LYPB01000048.1"/>
</dbReference>
<reference evidence="1 2" key="1">
    <citation type="submission" date="2016-05" db="EMBL/GenBank/DDBJ databases">
        <title>Paenibacillus sp. 1ZS3-15 nov., isolated from the rhizosphere soil.</title>
        <authorList>
            <person name="Zhang X.X."/>
            <person name="Zhang J."/>
        </authorList>
    </citation>
    <scope>NUCLEOTIDE SEQUENCE [LARGE SCALE GENOMIC DNA]</scope>
    <source>
        <strain evidence="1 2">1ZS3-15</strain>
    </source>
</reference>
<dbReference type="EMBL" id="LYPB01000048">
    <property type="protein sequence ID" value="OAS21577.1"/>
    <property type="molecule type" value="Genomic_DNA"/>
</dbReference>
<dbReference type="OrthoDB" id="2610977at2"/>
<comment type="caution">
    <text evidence="1">The sequence shown here is derived from an EMBL/GenBank/DDBJ whole genome shotgun (WGS) entry which is preliminary data.</text>
</comment>
<dbReference type="AlphaFoldDB" id="A0A198AK08"/>
<sequence length="227" mass="26670">MNDFIVNKITKSSMRKSLFHFTRARNLPSISHIDALYSCNQVNPQLSDARREVRRDIQFHGHLFVANAHLKIADQVMASDTTHLEFHQYVDKHVFFWPTQRDCKKMLEIYSKREPNEDFAILQLDAQSLMTDFYDSIKLTKYDSGSSPRYPTRTSYRKSLGMFLPINQFEVVHRNDVPTKPSEIREVLVEGKVTNLSRYLQTVYCDNRSVMNDNWKEHAQTIQGFLM</sequence>
<dbReference type="Pfam" id="PF22531">
    <property type="entry name" value="DUF7002"/>
    <property type="match status" value="1"/>
</dbReference>
<dbReference type="InterPro" id="IPR054271">
    <property type="entry name" value="DUF7002"/>
</dbReference>